<dbReference type="EMBL" id="CP034791">
    <property type="protein sequence ID" value="AZT90028.1"/>
    <property type="molecule type" value="Genomic_DNA"/>
</dbReference>
<dbReference type="InterPro" id="IPR036373">
    <property type="entry name" value="Ribosomal_bL17_sf"/>
</dbReference>
<keyword evidence="3 4" id="KW-0687">Ribonucleoprotein</keyword>
<evidence type="ECO:0000256" key="2">
    <source>
        <dbReference type="ARBA" id="ARBA00022980"/>
    </source>
</evidence>
<evidence type="ECO:0000256" key="5">
    <source>
        <dbReference type="RuleBase" id="RU000660"/>
    </source>
</evidence>
<proteinExistence type="inferred from homology"/>
<dbReference type="GO" id="GO:0022625">
    <property type="term" value="C:cytosolic large ribosomal subunit"/>
    <property type="evidence" value="ECO:0007669"/>
    <property type="project" value="TreeGrafter"/>
</dbReference>
<dbReference type="NCBIfam" id="TIGR00059">
    <property type="entry name" value="L17"/>
    <property type="match status" value="1"/>
</dbReference>
<gene>
    <name evidence="4" type="primary">rplQ</name>
    <name evidence="6" type="ORF">ELD05_04800</name>
</gene>
<dbReference type="GO" id="GO:0006412">
    <property type="term" value="P:translation"/>
    <property type="evidence" value="ECO:0007669"/>
    <property type="project" value="UniProtKB-UniRule"/>
</dbReference>
<dbReference type="PROSITE" id="PS01167">
    <property type="entry name" value="RIBOSOMAL_L17"/>
    <property type="match status" value="1"/>
</dbReference>
<protein>
    <recommendedName>
        <fullName evidence="4">Large ribosomal subunit protein bL17</fullName>
    </recommendedName>
</protein>
<dbReference type="InterPro" id="IPR047859">
    <property type="entry name" value="Ribosomal_bL17_CS"/>
</dbReference>
<comment type="similarity">
    <text evidence="1 4 5">Belongs to the bacterial ribosomal protein bL17 family.</text>
</comment>
<dbReference type="HAMAP" id="MF_01368">
    <property type="entry name" value="Ribosomal_bL17"/>
    <property type="match status" value="1"/>
</dbReference>
<dbReference type="Proteomes" id="UP000282930">
    <property type="component" value="Chromosome"/>
</dbReference>
<name>A0A3T0D4S6_9FIRM</name>
<evidence type="ECO:0000256" key="3">
    <source>
        <dbReference type="ARBA" id="ARBA00023274"/>
    </source>
</evidence>
<dbReference type="SMR" id="A0A3T0D4S6"/>
<comment type="subunit">
    <text evidence="4">Part of the 50S ribosomal subunit. Contacts protein L32.</text>
</comment>
<evidence type="ECO:0000256" key="1">
    <source>
        <dbReference type="ARBA" id="ARBA00008777"/>
    </source>
</evidence>
<dbReference type="SUPFAM" id="SSF64263">
    <property type="entry name" value="Prokaryotic ribosomal protein L17"/>
    <property type="match status" value="1"/>
</dbReference>
<evidence type="ECO:0000256" key="4">
    <source>
        <dbReference type="HAMAP-Rule" id="MF_01368"/>
    </source>
</evidence>
<dbReference type="FunFam" id="3.90.1030.10:FF:000001">
    <property type="entry name" value="50S ribosomal protein L17"/>
    <property type="match status" value="1"/>
</dbReference>
<sequence length="113" mass="13075">MNKLRKLKRDTDHRQALMRNLATSLFKHGRIMTTEAKAKDLRRVAEKLITIAKKGDLASYRRVLGYLYEEDVAYDLFQKIAPRYQGRNGGYTRIIKVGPRKGDGAMMVYIELV</sequence>
<dbReference type="GO" id="GO:0003735">
    <property type="term" value="F:structural constituent of ribosome"/>
    <property type="evidence" value="ECO:0007669"/>
    <property type="project" value="InterPro"/>
</dbReference>
<evidence type="ECO:0000313" key="7">
    <source>
        <dbReference type="Proteomes" id="UP000282930"/>
    </source>
</evidence>
<organism evidence="6 7">
    <name type="scientific">Caldicellulosiruptor changbaiensis</name>
    <dbReference type="NCBI Taxonomy" id="1222016"/>
    <lineage>
        <taxon>Bacteria</taxon>
        <taxon>Bacillati</taxon>
        <taxon>Bacillota</taxon>
        <taxon>Bacillota incertae sedis</taxon>
        <taxon>Caldicellulosiruptorales</taxon>
        <taxon>Caldicellulosiruptoraceae</taxon>
        <taxon>Caldicellulosiruptor</taxon>
    </lineage>
</organism>
<dbReference type="Gene3D" id="3.90.1030.10">
    <property type="entry name" value="Ribosomal protein L17"/>
    <property type="match status" value="1"/>
</dbReference>
<dbReference type="InterPro" id="IPR000456">
    <property type="entry name" value="Ribosomal_bL17"/>
</dbReference>
<dbReference type="PANTHER" id="PTHR14413">
    <property type="entry name" value="RIBOSOMAL PROTEIN L17"/>
    <property type="match status" value="1"/>
</dbReference>
<keyword evidence="2 4" id="KW-0689">Ribosomal protein</keyword>
<dbReference type="PANTHER" id="PTHR14413:SF16">
    <property type="entry name" value="LARGE RIBOSOMAL SUBUNIT PROTEIN BL17M"/>
    <property type="match status" value="1"/>
</dbReference>
<keyword evidence="7" id="KW-1185">Reference proteome</keyword>
<dbReference type="KEGG" id="ccha:ELD05_04800"/>
<dbReference type="RefSeq" id="WP_011917762.1">
    <property type="nucleotide sequence ID" value="NZ_CP034791.1"/>
</dbReference>
<evidence type="ECO:0000313" key="6">
    <source>
        <dbReference type="EMBL" id="AZT90028.1"/>
    </source>
</evidence>
<dbReference type="Pfam" id="PF01196">
    <property type="entry name" value="Ribosomal_L17"/>
    <property type="match status" value="1"/>
</dbReference>
<accession>A0A3T0D4S6</accession>
<reference evidence="6 7" key="1">
    <citation type="submission" date="2018-12" db="EMBL/GenBank/DDBJ databases">
        <title>Genome sequence from the cellulolytic species, Caldicellulosiruptor changbaiensis.</title>
        <authorList>
            <person name="Blumer-Schuette S.E."/>
            <person name="Mendoza C."/>
        </authorList>
    </citation>
    <scope>NUCLEOTIDE SEQUENCE [LARGE SCALE GENOMIC DNA]</scope>
    <source>
        <strain evidence="6 7">CBS-Z</strain>
    </source>
</reference>
<dbReference type="AlphaFoldDB" id="A0A3T0D4S6"/>